<dbReference type="EMBL" id="WMIG01000001">
    <property type="protein sequence ID" value="MTH57622.1"/>
    <property type="molecule type" value="Genomic_DNA"/>
</dbReference>
<proteinExistence type="predicted"/>
<keyword evidence="3" id="KW-1185">Reference proteome</keyword>
<name>A0A844HIR1_9RHOB</name>
<dbReference type="AlphaFoldDB" id="A0A844HIR1"/>
<organism evidence="2 3">
    <name type="scientific">Paracoccus litorisediminis</name>
    <dbReference type="NCBI Taxonomy" id="2006130"/>
    <lineage>
        <taxon>Bacteria</taxon>
        <taxon>Pseudomonadati</taxon>
        <taxon>Pseudomonadota</taxon>
        <taxon>Alphaproteobacteria</taxon>
        <taxon>Rhodobacterales</taxon>
        <taxon>Paracoccaceae</taxon>
        <taxon>Paracoccus</taxon>
    </lineage>
</organism>
<sequence>MSNNEKLSSQNADRGVTDARAVSDLSDDEVEEMFQELVARIDSEQHPLEADSSGDI</sequence>
<reference evidence="2 3" key="1">
    <citation type="submission" date="2019-11" db="EMBL/GenBank/DDBJ databases">
        <authorList>
            <person name="Dong K."/>
        </authorList>
    </citation>
    <scope>NUCLEOTIDE SEQUENCE [LARGE SCALE GENOMIC DNA]</scope>
    <source>
        <strain evidence="2 3">NBRC 112902</strain>
    </source>
</reference>
<feature type="compositionally biased region" description="Polar residues" evidence="1">
    <location>
        <begin position="1"/>
        <end position="12"/>
    </location>
</feature>
<evidence type="ECO:0000313" key="3">
    <source>
        <dbReference type="Proteomes" id="UP000449846"/>
    </source>
</evidence>
<feature type="region of interest" description="Disordered" evidence="1">
    <location>
        <begin position="1"/>
        <end position="27"/>
    </location>
</feature>
<gene>
    <name evidence="2" type="ORF">GL300_00180</name>
</gene>
<evidence type="ECO:0000256" key="1">
    <source>
        <dbReference type="SAM" id="MobiDB-lite"/>
    </source>
</evidence>
<protein>
    <submittedName>
        <fullName evidence="2">Uncharacterized protein</fullName>
    </submittedName>
</protein>
<accession>A0A844HIR1</accession>
<dbReference type="RefSeq" id="WP_155037572.1">
    <property type="nucleotide sequence ID" value="NZ_JBHGCD010000006.1"/>
</dbReference>
<evidence type="ECO:0000313" key="2">
    <source>
        <dbReference type="EMBL" id="MTH57622.1"/>
    </source>
</evidence>
<dbReference type="Proteomes" id="UP000449846">
    <property type="component" value="Unassembled WGS sequence"/>
</dbReference>
<comment type="caution">
    <text evidence="2">The sequence shown here is derived from an EMBL/GenBank/DDBJ whole genome shotgun (WGS) entry which is preliminary data.</text>
</comment>